<dbReference type="AlphaFoldDB" id="A0A0A0BU56"/>
<keyword evidence="2" id="KW-1185">Reference proteome</keyword>
<gene>
    <name evidence="1" type="ORF">N868_08920</name>
</gene>
<reference evidence="1 2" key="2">
    <citation type="journal article" date="2015" name="Stand. Genomic Sci.">
        <title>Draft genome sequence of Cellulomonas carbonis T26(T) and comparative analysis of six Cellulomonas genomes.</title>
        <authorList>
            <person name="Zhuang W."/>
            <person name="Zhang S."/>
            <person name="Xia X."/>
            <person name="Wang G."/>
        </authorList>
    </citation>
    <scope>NUCLEOTIDE SEQUENCE [LARGE SCALE GENOMIC DNA]</scope>
    <source>
        <strain evidence="1 2">T26</strain>
    </source>
</reference>
<dbReference type="InterPro" id="IPR011044">
    <property type="entry name" value="Quino_amine_DH_bsu"/>
</dbReference>
<dbReference type="OrthoDB" id="9764804at2"/>
<reference evidence="1 2" key="1">
    <citation type="submission" date="2013-08" db="EMBL/GenBank/DDBJ databases">
        <title>Genome sequencing of Cellulomonas carbonis T26.</title>
        <authorList>
            <person name="Chen F."/>
            <person name="Li Y."/>
            <person name="Wang G."/>
        </authorList>
    </citation>
    <scope>NUCLEOTIDE SEQUENCE [LARGE SCALE GENOMIC DNA]</scope>
    <source>
        <strain evidence="1 2">T26</strain>
    </source>
</reference>
<organism evidence="1 2">
    <name type="scientific">Cellulomonas carbonis T26</name>
    <dbReference type="NCBI Taxonomy" id="947969"/>
    <lineage>
        <taxon>Bacteria</taxon>
        <taxon>Bacillati</taxon>
        <taxon>Actinomycetota</taxon>
        <taxon>Actinomycetes</taxon>
        <taxon>Micrococcales</taxon>
        <taxon>Cellulomonadaceae</taxon>
        <taxon>Cellulomonas</taxon>
    </lineage>
</organism>
<protein>
    <recommendedName>
        <fullName evidence="3">PQQ-binding-like beta-propeller repeat protein</fullName>
    </recommendedName>
</protein>
<dbReference type="SUPFAM" id="SSF50969">
    <property type="entry name" value="YVTN repeat-like/Quinoprotein amine dehydrogenase"/>
    <property type="match status" value="1"/>
</dbReference>
<comment type="caution">
    <text evidence="1">The sequence shown here is derived from an EMBL/GenBank/DDBJ whole genome shotgun (WGS) entry which is preliminary data.</text>
</comment>
<sequence length="909" mass="96697">MLIRDSSPTAPASVTRKKIIVVPGREYVAQAYVFTTSGTQTLTLDFYDAYGTRIQRHHERTPGAHRTWSRMTTRGTAPANAASATIVMSSASTSRSEAWWDGVQAIGPMVTNSGFETQPTSTSPVPGWSFYTGPGTSIETTTAYARLGRRSVSIDDRSTTGGAWLRSRAVPAFPGVGHDVRFWVRPGRGTFKLAVKWYTASGVLISATTEPVSYPSGGWRLVNRTMISPPTAAKAVMELSSSNAAVASAAFDVVSIRPSVGAPARTSTTVSMGEPLEFSNTAAVEATVIGGRPKLYTVVSGYPAAFEVLDVQTNTVETTIPFSDPNISQTGTMVTGADGRVYVGTQGGRLWRWTPGSTSLEDLGRVTPSATMVWDLEVAPDGRIWGGTYPDGVLFAFDPTTDAVVARTVVSANHSSVRSVAVDAENVYVGVSPTSPTFFRVPLSDLSKRHEIPPPVQLTSGNLSELEVSGSFLALLVPGGTTVTGQTVSSSRYLYDLRTGSFDVAANVPGQLPSQPDAAGNFYYILSSLLYRVDSTTGERTQAAYTKMPAGRDRRVVQGSLDGEDGEWLLAYDPNAGLTAINLASYREIAYPVDFAPTASRMKSMAPGPDGKLYVGGYGGASLSVVDPSTGEATQYPEDPTAKGAIGEVEGMIANGQYMFLGTYTGGKIFRYDTTQPWVDGSNPAPIAELAGIGQDRPQAWAVLGARTFFGTVPRYGELGGDLGIIDSLTATPRIVNEPVADQSVVSLAAYRGIVFGGTSRWGGLGIDPTTPTARVFAYDLASGRKLWEVAPAADVQSYGAVLVTPRGELWAAAGPVLYQLNRGTGAVIRRIELSSLAQPSEVTWRNVDMEYVDGLIHLSAGPEIYAFDPATLRVTKPAGTTTTHRLLGEIGSATFYPDGTRLMRITRQ</sequence>
<dbReference type="Gene3D" id="2.60.120.260">
    <property type="entry name" value="Galactose-binding domain-like"/>
    <property type="match status" value="2"/>
</dbReference>
<name>A0A0A0BU56_9CELL</name>
<accession>A0A0A0BU56</accession>
<evidence type="ECO:0000313" key="1">
    <source>
        <dbReference type="EMBL" id="KGM11461.1"/>
    </source>
</evidence>
<dbReference type="EMBL" id="AXCY01000021">
    <property type="protein sequence ID" value="KGM11461.1"/>
    <property type="molecule type" value="Genomic_DNA"/>
</dbReference>
<proteinExistence type="predicted"/>
<evidence type="ECO:0000313" key="2">
    <source>
        <dbReference type="Proteomes" id="UP000029839"/>
    </source>
</evidence>
<dbReference type="InterPro" id="IPR011047">
    <property type="entry name" value="Quinoprotein_ADH-like_sf"/>
</dbReference>
<dbReference type="Gene3D" id="2.130.10.10">
    <property type="entry name" value="YVTN repeat-like/Quinoprotein amine dehydrogenase"/>
    <property type="match status" value="1"/>
</dbReference>
<dbReference type="Proteomes" id="UP000029839">
    <property type="component" value="Unassembled WGS sequence"/>
</dbReference>
<dbReference type="RefSeq" id="WP_161784030.1">
    <property type="nucleotide sequence ID" value="NZ_AXCY01000021.1"/>
</dbReference>
<dbReference type="InterPro" id="IPR015943">
    <property type="entry name" value="WD40/YVTN_repeat-like_dom_sf"/>
</dbReference>
<dbReference type="SUPFAM" id="SSF50998">
    <property type="entry name" value="Quinoprotein alcohol dehydrogenase-like"/>
    <property type="match status" value="1"/>
</dbReference>
<evidence type="ECO:0008006" key="3">
    <source>
        <dbReference type="Google" id="ProtNLM"/>
    </source>
</evidence>